<gene>
    <name evidence="2" type="ORF">SDC9_201159</name>
</gene>
<proteinExistence type="predicted"/>
<reference evidence="2" key="1">
    <citation type="submission" date="2019-08" db="EMBL/GenBank/DDBJ databases">
        <authorList>
            <person name="Kucharzyk K."/>
            <person name="Murdoch R.W."/>
            <person name="Higgins S."/>
            <person name="Loffler F."/>
        </authorList>
    </citation>
    <scope>NUCLEOTIDE SEQUENCE</scope>
</reference>
<protein>
    <submittedName>
        <fullName evidence="2">Uncharacterized protein</fullName>
    </submittedName>
</protein>
<comment type="caution">
    <text evidence="2">The sequence shown here is derived from an EMBL/GenBank/DDBJ whole genome shotgun (WGS) entry which is preliminary data.</text>
</comment>
<name>A0A645IQ58_9ZZZZ</name>
<dbReference type="AlphaFoldDB" id="A0A645IQ58"/>
<evidence type="ECO:0000256" key="1">
    <source>
        <dbReference type="SAM" id="Phobius"/>
    </source>
</evidence>
<organism evidence="2">
    <name type="scientific">bioreactor metagenome</name>
    <dbReference type="NCBI Taxonomy" id="1076179"/>
    <lineage>
        <taxon>unclassified sequences</taxon>
        <taxon>metagenomes</taxon>
        <taxon>ecological metagenomes</taxon>
    </lineage>
</organism>
<evidence type="ECO:0000313" key="2">
    <source>
        <dbReference type="EMBL" id="MPN53495.1"/>
    </source>
</evidence>
<sequence length="62" mass="7505">MVSNENKQIMAIFTLKLIDLIIPEIEFLLGIFYYYTNYLFESALMPIKLKHYPYFKMSSLFR</sequence>
<keyword evidence="1" id="KW-0812">Transmembrane</keyword>
<dbReference type="EMBL" id="VSSQ01120655">
    <property type="protein sequence ID" value="MPN53495.1"/>
    <property type="molecule type" value="Genomic_DNA"/>
</dbReference>
<keyword evidence="1" id="KW-1133">Transmembrane helix</keyword>
<keyword evidence="1" id="KW-0472">Membrane</keyword>
<feature type="transmembrane region" description="Helical" evidence="1">
    <location>
        <begin position="12"/>
        <end position="35"/>
    </location>
</feature>
<accession>A0A645IQ58</accession>